<reference evidence="2 3" key="1">
    <citation type="journal article" date="2018" name="BMC Genomics">
        <title>Genomic comparison of Trypanosoma conorhini and Trypanosoma rangeli to Trypanosoma cruzi strains of high and low virulence.</title>
        <authorList>
            <person name="Bradwell K.R."/>
            <person name="Koparde V.N."/>
            <person name="Matveyev A.V."/>
            <person name="Serrano M.G."/>
            <person name="Alves J.M."/>
            <person name="Parikh H."/>
            <person name="Huang B."/>
            <person name="Lee V."/>
            <person name="Espinosa-Alvarez O."/>
            <person name="Ortiz P.A."/>
            <person name="Costa-Martins A.G."/>
            <person name="Teixeira M.M."/>
            <person name="Buck G.A."/>
        </authorList>
    </citation>
    <scope>NUCLEOTIDE SEQUENCE [LARGE SCALE GENOMIC DNA]</scope>
    <source>
        <strain evidence="2 3">025E</strain>
    </source>
</reference>
<dbReference type="Proteomes" id="UP000284403">
    <property type="component" value="Unassembled WGS sequence"/>
</dbReference>
<accession>A0A3R7N0Q9</accession>
<dbReference type="EMBL" id="MKKU01001065">
    <property type="protein sequence ID" value="RNE98101.1"/>
    <property type="molecule type" value="Genomic_DNA"/>
</dbReference>
<sequence>MSRVQLIFGFNSFRLIFRGLKKEGRRRGAARFATTSRCSCCFIAFAPRVPQGLSTRPPHLSPAALLQPILLSGPARAAAGRSLSLSGRGRGTGSITRKEGSQEPATRPVDSLSAAVSGFGRRRVQEARNKCS</sequence>
<comment type="caution">
    <text evidence="2">The sequence shown here is derived from an EMBL/GenBank/DDBJ whole genome shotgun (WGS) entry which is preliminary data.</text>
</comment>
<dbReference type="GeneID" id="40322902"/>
<feature type="region of interest" description="Disordered" evidence="1">
    <location>
        <begin position="81"/>
        <end position="114"/>
    </location>
</feature>
<dbReference type="RefSeq" id="XP_029223762.1">
    <property type="nucleotide sequence ID" value="XM_029376111.1"/>
</dbReference>
<organism evidence="2 3">
    <name type="scientific">Trypanosoma conorhini</name>
    <dbReference type="NCBI Taxonomy" id="83891"/>
    <lineage>
        <taxon>Eukaryota</taxon>
        <taxon>Discoba</taxon>
        <taxon>Euglenozoa</taxon>
        <taxon>Kinetoplastea</taxon>
        <taxon>Metakinetoplastina</taxon>
        <taxon>Trypanosomatida</taxon>
        <taxon>Trypanosomatidae</taxon>
        <taxon>Trypanosoma</taxon>
    </lineage>
</organism>
<evidence type="ECO:0000313" key="3">
    <source>
        <dbReference type="Proteomes" id="UP000284403"/>
    </source>
</evidence>
<keyword evidence="3" id="KW-1185">Reference proteome</keyword>
<name>A0A3R7N0Q9_9TRYP</name>
<proteinExistence type="predicted"/>
<dbReference type="AlphaFoldDB" id="A0A3R7N0Q9"/>
<protein>
    <submittedName>
        <fullName evidence="2">Uncharacterized protein</fullName>
    </submittedName>
</protein>
<evidence type="ECO:0000256" key="1">
    <source>
        <dbReference type="SAM" id="MobiDB-lite"/>
    </source>
</evidence>
<gene>
    <name evidence="2" type="ORF">Tco025E_09291</name>
</gene>
<evidence type="ECO:0000313" key="2">
    <source>
        <dbReference type="EMBL" id="RNE98101.1"/>
    </source>
</evidence>